<feature type="domain" description="Tautomerase cis-CaaD-like" evidence="1">
    <location>
        <begin position="1"/>
        <end position="106"/>
    </location>
</feature>
<reference evidence="2 3" key="1">
    <citation type="submission" date="2015-06" db="EMBL/GenBank/DDBJ databases">
        <title>Draft genome of the ant-associated black yeast Phialophora attae CBS 131958.</title>
        <authorList>
            <person name="Moreno L.F."/>
            <person name="Stielow B.J."/>
            <person name="de Hoog S."/>
            <person name="Vicente V.A."/>
            <person name="Weiss V.A."/>
            <person name="de Vries M."/>
            <person name="Cruz L.M."/>
            <person name="Souza E.M."/>
        </authorList>
    </citation>
    <scope>NUCLEOTIDE SEQUENCE [LARGE SCALE GENOMIC DNA]</scope>
    <source>
        <strain evidence="2 3">CBS 131958</strain>
    </source>
</reference>
<dbReference type="InterPro" id="IPR028116">
    <property type="entry name" value="Cis-CaaD-like"/>
</dbReference>
<evidence type="ECO:0000313" key="3">
    <source>
        <dbReference type="Proteomes" id="UP000038010"/>
    </source>
</evidence>
<dbReference type="RefSeq" id="XP_018004834.1">
    <property type="nucleotide sequence ID" value="XM_018142460.1"/>
</dbReference>
<name>A0A0N0NRA7_9EURO</name>
<protein>
    <recommendedName>
        <fullName evidence="1">Tautomerase cis-CaaD-like domain-containing protein</fullName>
    </recommendedName>
</protein>
<dbReference type="VEuPathDB" id="FungiDB:AB675_2485"/>
<sequence length="195" mass="22317">MPIYEVHHSYPLKGEQKAELAKKITKLHSTTFKTPSFFVHVLFHHSDASAQNYYLAGKVRTTSCNRIIAQVRTSSSRSKSDFDTLAEKIELAWLDVVKGEIGDDKQNQATFGKRKGEIDETEDHAEAARLLMVSFYPMITAREAGMVIPEAGKEGEFFKEYRPYMKKMSEEKGLEDFKEMLRELDEREDLKGLSS</sequence>
<gene>
    <name evidence="2" type="ORF">AB675_2485</name>
</gene>
<proteinExistence type="predicted"/>
<dbReference type="GeneID" id="28734340"/>
<evidence type="ECO:0000313" key="2">
    <source>
        <dbReference type="EMBL" id="KPI44871.1"/>
    </source>
</evidence>
<dbReference type="Proteomes" id="UP000038010">
    <property type="component" value="Unassembled WGS sequence"/>
</dbReference>
<keyword evidence="3" id="KW-1185">Reference proteome</keyword>
<dbReference type="Gene3D" id="3.30.429.10">
    <property type="entry name" value="Macrophage Migration Inhibitory Factor"/>
    <property type="match status" value="1"/>
</dbReference>
<dbReference type="EMBL" id="LFJN01000002">
    <property type="protein sequence ID" value="KPI44871.1"/>
    <property type="molecule type" value="Genomic_DNA"/>
</dbReference>
<dbReference type="InterPro" id="IPR014347">
    <property type="entry name" value="Tautomerase/MIF_sf"/>
</dbReference>
<dbReference type="AlphaFoldDB" id="A0A0N0NRA7"/>
<organism evidence="2 3">
    <name type="scientific">Cyphellophora attinorum</name>
    <dbReference type="NCBI Taxonomy" id="1664694"/>
    <lineage>
        <taxon>Eukaryota</taxon>
        <taxon>Fungi</taxon>
        <taxon>Dikarya</taxon>
        <taxon>Ascomycota</taxon>
        <taxon>Pezizomycotina</taxon>
        <taxon>Eurotiomycetes</taxon>
        <taxon>Chaetothyriomycetidae</taxon>
        <taxon>Chaetothyriales</taxon>
        <taxon>Cyphellophoraceae</taxon>
        <taxon>Cyphellophora</taxon>
    </lineage>
</organism>
<accession>A0A0N0NRA7</accession>
<comment type="caution">
    <text evidence="2">The sequence shown here is derived from an EMBL/GenBank/DDBJ whole genome shotgun (WGS) entry which is preliminary data.</text>
</comment>
<dbReference type="OrthoDB" id="9981319at2759"/>
<dbReference type="SUPFAM" id="SSF55331">
    <property type="entry name" value="Tautomerase/MIF"/>
    <property type="match status" value="1"/>
</dbReference>
<evidence type="ECO:0000259" key="1">
    <source>
        <dbReference type="Pfam" id="PF14832"/>
    </source>
</evidence>
<dbReference type="Pfam" id="PF14832">
    <property type="entry name" value="Tautomerase_3"/>
    <property type="match status" value="1"/>
</dbReference>